<gene>
    <name evidence="11" type="ORF">EV192_106158</name>
</gene>
<evidence type="ECO:0000259" key="10">
    <source>
        <dbReference type="PROSITE" id="PS51695"/>
    </source>
</evidence>
<keyword evidence="6" id="KW-0106">Calcium</keyword>
<evidence type="ECO:0000256" key="8">
    <source>
        <dbReference type="SAM" id="MobiDB-lite"/>
    </source>
</evidence>
<dbReference type="Pfam" id="PF09286">
    <property type="entry name" value="Pro-kuma_activ"/>
    <property type="match status" value="1"/>
</dbReference>
<dbReference type="RefSeq" id="WP_165960623.1">
    <property type="nucleotide sequence ID" value="NZ_SLWS01000006.1"/>
</dbReference>
<comment type="cofactor">
    <cofactor evidence="1">
        <name>Ca(2+)</name>
        <dbReference type="ChEBI" id="CHEBI:29108"/>
    </cofactor>
</comment>
<keyword evidence="4" id="KW-0378">Hydrolase</keyword>
<proteinExistence type="predicted"/>
<evidence type="ECO:0000256" key="7">
    <source>
        <dbReference type="ARBA" id="ARBA00023145"/>
    </source>
</evidence>
<evidence type="ECO:0000256" key="6">
    <source>
        <dbReference type="ARBA" id="ARBA00022837"/>
    </source>
</evidence>
<dbReference type="SUPFAM" id="SSF54897">
    <property type="entry name" value="Protease propeptides/inhibitors"/>
    <property type="match status" value="1"/>
</dbReference>
<feature type="chain" id="PRO_5020995617" evidence="9">
    <location>
        <begin position="24"/>
        <end position="655"/>
    </location>
</feature>
<dbReference type="CDD" id="cd11377">
    <property type="entry name" value="Pro-peptidase_S53"/>
    <property type="match status" value="1"/>
</dbReference>
<feature type="domain" description="Peptidase S53" evidence="10">
    <location>
        <begin position="247"/>
        <end position="655"/>
    </location>
</feature>
<dbReference type="PANTHER" id="PTHR14218:SF15">
    <property type="entry name" value="TRIPEPTIDYL-PEPTIDASE 1"/>
    <property type="match status" value="1"/>
</dbReference>
<evidence type="ECO:0000313" key="11">
    <source>
        <dbReference type="EMBL" id="TCO56684.1"/>
    </source>
</evidence>
<accession>A0A4R2JCQ5</accession>
<evidence type="ECO:0000256" key="2">
    <source>
        <dbReference type="ARBA" id="ARBA00022670"/>
    </source>
</evidence>
<feature type="compositionally biased region" description="Polar residues" evidence="8">
    <location>
        <begin position="31"/>
        <end position="45"/>
    </location>
</feature>
<keyword evidence="5" id="KW-0720">Serine protease</keyword>
<comment type="caution">
    <text evidence="11">The sequence shown here is derived from an EMBL/GenBank/DDBJ whole genome shotgun (WGS) entry which is preliminary data.</text>
</comment>
<dbReference type="EMBL" id="SLWS01000006">
    <property type="protein sequence ID" value="TCO56684.1"/>
    <property type="molecule type" value="Genomic_DNA"/>
</dbReference>
<protein>
    <submittedName>
        <fullName evidence="11">Subtilase family protein</fullName>
    </submittedName>
</protein>
<dbReference type="Proteomes" id="UP000295680">
    <property type="component" value="Unassembled WGS sequence"/>
</dbReference>
<evidence type="ECO:0000313" key="12">
    <source>
        <dbReference type="Proteomes" id="UP000295680"/>
    </source>
</evidence>
<dbReference type="Gene3D" id="3.40.50.200">
    <property type="entry name" value="Peptidase S8/S53 domain"/>
    <property type="match status" value="1"/>
</dbReference>
<dbReference type="CDD" id="cd04056">
    <property type="entry name" value="Peptidases_S53"/>
    <property type="match status" value="1"/>
</dbReference>
<dbReference type="Pfam" id="PF00082">
    <property type="entry name" value="Peptidase_S8"/>
    <property type="match status" value="1"/>
</dbReference>
<reference evidence="11 12" key="1">
    <citation type="submission" date="2019-03" db="EMBL/GenBank/DDBJ databases">
        <title>Genomic Encyclopedia of Type Strains, Phase IV (KMG-IV): sequencing the most valuable type-strain genomes for metagenomic binning, comparative biology and taxonomic classification.</title>
        <authorList>
            <person name="Goeker M."/>
        </authorList>
    </citation>
    <scope>NUCLEOTIDE SEQUENCE [LARGE SCALE GENOMIC DNA]</scope>
    <source>
        <strain evidence="11 12">DSM 45934</strain>
    </source>
</reference>
<feature type="signal peptide" evidence="9">
    <location>
        <begin position="1"/>
        <end position="23"/>
    </location>
</feature>
<keyword evidence="12" id="KW-1185">Reference proteome</keyword>
<dbReference type="AlphaFoldDB" id="A0A4R2JCQ5"/>
<feature type="region of interest" description="Disordered" evidence="8">
    <location>
        <begin position="26"/>
        <end position="50"/>
    </location>
</feature>
<name>A0A4R2JCQ5_9PSEU</name>
<evidence type="ECO:0000256" key="3">
    <source>
        <dbReference type="ARBA" id="ARBA00022723"/>
    </source>
</evidence>
<keyword evidence="3" id="KW-0479">Metal-binding</keyword>
<dbReference type="GO" id="GO:0046872">
    <property type="term" value="F:metal ion binding"/>
    <property type="evidence" value="ECO:0007669"/>
    <property type="project" value="UniProtKB-KW"/>
</dbReference>
<dbReference type="GO" id="GO:0004252">
    <property type="term" value="F:serine-type endopeptidase activity"/>
    <property type="evidence" value="ECO:0007669"/>
    <property type="project" value="InterPro"/>
</dbReference>
<dbReference type="SMART" id="SM00944">
    <property type="entry name" value="Pro-kuma_activ"/>
    <property type="match status" value="1"/>
</dbReference>
<dbReference type="InterPro" id="IPR030400">
    <property type="entry name" value="Sedolisin_dom"/>
</dbReference>
<dbReference type="InterPro" id="IPR050819">
    <property type="entry name" value="Tripeptidyl-peptidase_I"/>
</dbReference>
<dbReference type="InterPro" id="IPR000209">
    <property type="entry name" value="Peptidase_S8/S53_dom"/>
</dbReference>
<evidence type="ECO:0000256" key="1">
    <source>
        <dbReference type="ARBA" id="ARBA00001913"/>
    </source>
</evidence>
<dbReference type="GO" id="GO:0006508">
    <property type="term" value="P:proteolysis"/>
    <property type="evidence" value="ECO:0007669"/>
    <property type="project" value="UniProtKB-KW"/>
</dbReference>
<evidence type="ECO:0000256" key="5">
    <source>
        <dbReference type="ARBA" id="ARBA00022825"/>
    </source>
</evidence>
<dbReference type="InterPro" id="IPR015366">
    <property type="entry name" value="S53_propep"/>
</dbReference>
<dbReference type="GO" id="GO:0008240">
    <property type="term" value="F:tripeptidyl-peptidase activity"/>
    <property type="evidence" value="ECO:0007669"/>
    <property type="project" value="TreeGrafter"/>
</dbReference>
<evidence type="ECO:0000256" key="9">
    <source>
        <dbReference type="SAM" id="SignalP"/>
    </source>
</evidence>
<dbReference type="SUPFAM" id="SSF52743">
    <property type="entry name" value="Subtilisin-like"/>
    <property type="match status" value="1"/>
</dbReference>
<dbReference type="PANTHER" id="PTHR14218">
    <property type="entry name" value="PROTEASE S8 TRIPEPTIDYL PEPTIDASE I CLN2"/>
    <property type="match status" value="1"/>
</dbReference>
<organism evidence="11 12">
    <name type="scientific">Actinocrispum wychmicini</name>
    <dbReference type="NCBI Taxonomy" id="1213861"/>
    <lineage>
        <taxon>Bacteria</taxon>
        <taxon>Bacillati</taxon>
        <taxon>Actinomycetota</taxon>
        <taxon>Actinomycetes</taxon>
        <taxon>Pseudonocardiales</taxon>
        <taxon>Pseudonocardiaceae</taxon>
        <taxon>Actinocrispum</taxon>
    </lineage>
</organism>
<keyword evidence="7" id="KW-0865">Zymogen</keyword>
<dbReference type="InterPro" id="IPR036852">
    <property type="entry name" value="Peptidase_S8/S53_dom_sf"/>
</dbReference>
<keyword evidence="9" id="KW-0732">Signal</keyword>
<keyword evidence="2" id="KW-0645">Protease</keyword>
<dbReference type="PROSITE" id="PS51695">
    <property type="entry name" value="SEDOLISIN"/>
    <property type="match status" value="1"/>
</dbReference>
<evidence type="ECO:0000256" key="4">
    <source>
        <dbReference type="ARBA" id="ARBA00022801"/>
    </source>
</evidence>
<sequence length="655" mass="69034">MRKTLALSVALVAMSAAAVPATAAPSGRSVIPQSHPQWAQPQSKVADSPAGDRLSFRVYLAPRDQQGAEATAQAVSDPDSPSYRQYLTPAQVLARYAPTSGAVKQVSDWLAGGGFSVGEVPANNAYVEATGTIDQTQRAFGVHLGKYKVQGKTLRASDTDLSVPASVSSVVAGVIGVDNAMSLMTPKHVGGRDEINAAQSQSLAAPTAVPPPAGFRNAPPCSSFWAEKTDITDPVFNGQHLPYAPCGYKPGQLRSAYGLDGLATHGIDGRGVTVGIVDAFASPTLFADAAEYAKRNDPAHPLRPSQFRQFVYPPTPGQEDPDVCDAAGWYGEQSLDVEAVHAMAPGANIFYVGGADCQDLSLDKALNRIIARHEADIVSNSYGNTGEDIPADEVGIFERIAIHAAIEGIGVYFSSGDNGDESFRLPQPSPDFSASSPWVTAVGGTSLGIGRDGRKVVETGWETDRSVLADGTWGAPTYLYGSGGSTSRLFAEPFYQRGVVPDALARQNQTGNARGRVVPDISMVGDPNTGMLIGITQTFPEGAHYDQYRIGGTSLSSPLLAGEVAVADQLRGFHHGFINPVLYKFTSHTFAVTDVKHVDSGVVRVDYKNGLDPSGGFNTTARVFDTSELTIHTTRGYDNVTGLGAPNGSFFLALI</sequence>